<evidence type="ECO:0000256" key="1">
    <source>
        <dbReference type="SAM" id="MobiDB-lite"/>
    </source>
</evidence>
<evidence type="ECO:0000313" key="3">
    <source>
        <dbReference type="WBParaSite" id="snap_masked-unitig_34222-processed-gene-0.0-mRNA-1"/>
    </source>
</evidence>
<accession>A0A1I8JQ64</accession>
<keyword evidence="2" id="KW-1185">Reference proteome</keyword>
<protein>
    <submittedName>
        <fullName evidence="3">CG15247-PA</fullName>
    </submittedName>
</protein>
<feature type="region of interest" description="Disordered" evidence="1">
    <location>
        <begin position="195"/>
        <end position="229"/>
    </location>
</feature>
<feature type="region of interest" description="Disordered" evidence="1">
    <location>
        <begin position="1"/>
        <end position="31"/>
    </location>
</feature>
<sequence length="229" mass="26251">RGSIRHFDRPSGNAPLWKRPRRRPYGGPRRREFETLRPVLHESLRQQETSQHQLHLQQAAKRRMRTECNRPFDTRSMRDIRAPVASTSSVYGEFNMVRERYYQRSKRHLTSDELYDSSEAGSRRRHPIAPAASASSAAASGGGRSRRPILAEASSGLLSHIRHDRAGLERPQPGASCRQIEFTQLPADRGLRVNYDAQTATRRPCQTQETDPNRRYQPLPKTPQYRTAG</sequence>
<dbReference type="Proteomes" id="UP000095280">
    <property type="component" value="Unplaced"/>
</dbReference>
<dbReference type="AlphaFoldDB" id="A0A1I8JQ64"/>
<dbReference type="WBParaSite" id="snap_masked-unitig_34222-processed-gene-0.0-mRNA-1">
    <property type="protein sequence ID" value="snap_masked-unitig_34222-processed-gene-0.0-mRNA-1"/>
    <property type="gene ID" value="snap_masked-unitig_34222-processed-gene-0.0"/>
</dbReference>
<organism evidence="2 3">
    <name type="scientific">Macrostomum lignano</name>
    <dbReference type="NCBI Taxonomy" id="282301"/>
    <lineage>
        <taxon>Eukaryota</taxon>
        <taxon>Metazoa</taxon>
        <taxon>Spiralia</taxon>
        <taxon>Lophotrochozoa</taxon>
        <taxon>Platyhelminthes</taxon>
        <taxon>Rhabditophora</taxon>
        <taxon>Macrostomorpha</taxon>
        <taxon>Macrostomida</taxon>
        <taxon>Macrostomidae</taxon>
        <taxon>Macrostomum</taxon>
    </lineage>
</organism>
<evidence type="ECO:0000313" key="2">
    <source>
        <dbReference type="Proteomes" id="UP000095280"/>
    </source>
</evidence>
<feature type="compositionally biased region" description="Low complexity" evidence="1">
    <location>
        <begin position="128"/>
        <end position="139"/>
    </location>
</feature>
<reference evidence="3" key="1">
    <citation type="submission" date="2016-11" db="UniProtKB">
        <authorList>
            <consortium name="WormBaseParasite"/>
        </authorList>
    </citation>
    <scope>IDENTIFICATION</scope>
</reference>
<feature type="region of interest" description="Disordered" evidence="1">
    <location>
        <begin position="109"/>
        <end position="146"/>
    </location>
</feature>
<feature type="compositionally biased region" description="Polar residues" evidence="1">
    <location>
        <begin position="196"/>
        <end position="210"/>
    </location>
</feature>
<proteinExistence type="predicted"/>
<name>A0A1I8JQ64_9PLAT</name>